<protein>
    <submittedName>
        <fullName evidence="2">Type I-E CRISPR-associated protein Cse2/CasB</fullName>
    </submittedName>
</protein>
<dbReference type="Gene3D" id="1.10.520.40">
    <property type="entry name" value="CRISPR-associated protein Cse2"/>
    <property type="match status" value="1"/>
</dbReference>
<dbReference type="CDD" id="cd09731">
    <property type="entry name" value="Cse2_I-E"/>
    <property type="match status" value="1"/>
</dbReference>
<dbReference type="InterPro" id="IPR013382">
    <property type="entry name" value="CRISPR-assoc_prot_Cse2"/>
</dbReference>
<organism evidence="2 3">
    <name type="scientific">Corynebacterium lizhenjunii</name>
    <dbReference type="NCBI Taxonomy" id="2709394"/>
    <lineage>
        <taxon>Bacteria</taxon>
        <taxon>Bacillati</taxon>
        <taxon>Actinomycetota</taxon>
        <taxon>Actinomycetes</taxon>
        <taxon>Mycobacteriales</taxon>
        <taxon>Corynebacteriaceae</taxon>
        <taxon>Corynebacterium</taxon>
    </lineage>
</organism>
<dbReference type="Proteomes" id="UP000594681">
    <property type="component" value="Chromosome"/>
</dbReference>
<proteinExistence type="predicted"/>
<dbReference type="InterPro" id="IPR038287">
    <property type="entry name" value="Cse2_sf"/>
</dbReference>
<dbReference type="NCBIfam" id="TIGR02548">
    <property type="entry name" value="casB_cse2"/>
    <property type="match status" value="1"/>
</dbReference>
<dbReference type="EMBL" id="CP064954">
    <property type="protein sequence ID" value="QPK78815.1"/>
    <property type="molecule type" value="Genomic_DNA"/>
</dbReference>
<dbReference type="Pfam" id="PF09485">
    <property type="entry name" value="CRISPR_Cse2"/>
    <property type="match status" value="1"/>
</dbReference>
<evidence type="ECO:0000313" key="2">
    <source>
        <dbReference type="EMBL" id="QPK78815.1"/>
    </source>
</evidence>
<feature type="region of interest" description="Disordered" evidence="1">
    <location>
        <begin position="201"/>
        <end position="226"/>
    </location>
</feature>
<gene>
    <name evidence="2" type="primary">casB</name>
    <name evidence="2" type="ORF">G7Y31_09790</name>
</gene>
<dbReference type="RefSeq" id="WP_165009650.1">
    <property type="nucleotide sequence ID" value="NZ_CP064954.1"/>
</dbReference>
<reference evidence="2 3" key="1">
    <citation type="submission" date="2020-11" db="EMBL/GenBank/DDBJ databases">
        <title>Corynebacterium sp. ZJ-599.</title>
        <authorList>
            <person name="Zhou J."/>
        </authorList>
    </citation>
    <scope>NUCLEOTIDE SEQUENCE [LARGE SCALE GENOMIC DNA]</scope>
    <source>
        <strain evidence="2 3">ZJ-599</strain>
    </source>
</reference>
<feature type="compositionally biased region" description="Polar residues" evidence="1">
    <location>
        <begin position="202"/>
        <end position="226"/>
    </location>
</feature>
<dbReference type="AlphaFoldDB" id="A0A7T0KDJ6"/>
<sequence length="226" mass="24554">MTQKQTLSRLYQAVTAAVNALQQDLLSGADAKSSTKATLAELRRLAGKKPTDAPLGFAAALDLLYPKLAEPTVDSQGFATYEEEAAFTALTLFALHAQSARRPVHQDGMTFGRACGLLYHRGRSESLKPRFDAVLLSNNPDTQLYHIRSLVTLLRSADLVLDYGLLAEDLRWLRSPRLRNRVLLRWGRDFALAPYVSADAPGQSTAGTASQPSANSGSANTETIHS</sequence>
<name>A0A7T0KDJ6_9CORY</name>
<keyword evidence="3" id="KW-1185">Reference proteome</keyword>
<dbReference type="KEGG" id="cliz:G7Y31_09790"/>
<accession>A0A7T0KDJ6</accession>
<evidence type="ECO:0000313" key="3">
    <source>
        <dbReference type="Proteomes" id="UP000594681"/>
    </source>
</evidence>
<evidence type="ECO:0000256" key="1">
    <source>
        <dbReference type="SAM" id="MobiDB-lite"/>
    </source>
</evidence>